<dbReference type="EMBL" id="OGTP01000004">
    <property type="protein sequence ID" value="SPB14407.1"/>
    <property type="molecule type" value="Genomic_DNA"/>
</dbReference>
<keyword evidence="2" id="KW-1185">Reference proteome</keyword>
<reference evidence="2" key="1">
    <citation type="submission" date="2018-01" db="EMBL/GenBank/DDBJ databases">
        <authorList>
            <person name="Peeters C."/>
        </authorList>
    </citation>
    <scope>NUCLEOTIDE SEQUENCE [LARGE SCALE GENOMIC DNA]</scope>
</reference>
<protein>
    <submittedName>
        <fullName evidence="1">Uncharacterized protein</fullName>
    </submittedName>
</protein>
<evidence type="ECO:0000313" key="2">
    <source>
        <dbReference type="Proteomes" id="UP000238169"/>
    </source>
</evidence>
<name>A0A2U3I2S3_9BURK</name>
<dbReference type="Proteomes" id="UP000238169">
    <property type="component" value="Unassembled WGS sequence"/>
</dbReference>
<organism evidence="1 2">
    <name type="scientific">Caballeronia novacaledonica</name>
    <dbReference type="NCBI Taxonomy" id="1544861"/>
    <lineage>
        <taxon>Bacteria</taxon>
        <taxon>Pseudomonadati</taxon>
        <taxon>Pseudomonadota</taxon>
        <taxon>Betaproteobacteria</taxon>
        <taxon>Burkholderiales</taxon>
        <taxon>Burkholderiaceae</taxon>
        <taxon>Caballeronia</taxon>
    </lineage>
</organism>
<evidence type="ECO:0000313" key="1">
    <source>
        <dbReference type="EMBL" id="SPB14407.1"/>
    </source>
</evidence>
<gene>
    <name evidence="1" type="ORF">NOV72_01649</name>
</gene>
<proteinExistence type="predicted"/>
<sequence>MGLAGERRDVTTQMTAPLRRRLAAGYDVKEGDFNSLVKIGIDGGAATRYARASCY</sequence>
<accession>A0A2U3I2S3</accession>
<dbReference type="AlphaFoldDB" id="A0A2U3I2S3"/>